<proteinExistence type="predicted"/>
<protein>
    <recommendedName>
        <fullName evidence="3">Phage protein</fullName>
    </recommendedName>
</protein>
<evidence type="ECO:0000313" key="2">
    <source>
        <dbReference type="Proteomes" id="UP001501166"/>
    </source>
</evidence>
<gene>
    <name evidence="1" type="ORF">GCM10008932_08460</name>
</gene>
<dbReference type="RefSeq" id="WP_343754349.1">
    <property type="nucleotide sequence ID" value="NZ_BAAACW010000053.1"/>
</dbReference>
<comment type="caution">
    <text evidence="1">The sequence shown here is derived from an EMBL/GenBank/DDBJ whole genome shotgun (WGS) entry which is preliminary data.</text>
</comment>
<organism evidence="1 2">
    <name type="scientific">Alkalibacterium iburiense</name>
    <dbReference type="NCBI Taxonomy" id="290589"/>
    <lineage>
        <taxon>Bacteria</taxon>
        <taxon>Bacillati</taxon>
        <taxon>Bacillota</taxon>
        <taxon>Bacilli</taxon>
        <taxon>Lactobacillales</taxon>
        <taxon>Carnobacteriaceae</taxon>
        <taxon>Alkalibacterium</taxon>
    </lineage>
</organism>
<accession>A0ABN0X8T2</accession>
<keyword evidence="2" id="KW-1185">Reference proteome</keyword>
<sequence length="63" mass="7370">MSESNQEWTIEQLEHLFHMSQDYKQKALLQATIKLIKEQNKRKEQLQGELDGTLWSPGNWGGV</sequence>
<name>A0ABN0X8T2_9LACT</name>
<evidence type="ECO:0000313" key="1">
    <source>
        <dbReference type="EMBL" id="GAA0358040.1"/>
    </source>
</evidence>
<dbReference type="EMBL" id="BAAACW010000053">
    <property type="protein sequence ID" value="GAA0358040.1"/>
    <property type="molecule type" value="Genomic_DNA"/>
</dbReference>
<reference evidence="1 2" key="1">
    <citation type="journal article" date="2019" name="Int. J. Syst. Evol. Microbiol.">
        <title>The Global Catalogue of Microorganisms (GCM) 10K type strain sequencing project: providing services to taxonomists for standard genome sequencing and annotation.</title>
        <authorList>
            <consortium name="The Broad Institute Genomics Platform"/>
            <consortium name="The Broad Institute Genome Sequencing Center for Infectious Disease"/>
            <person name="Wu L."/>
            <person name="Ma J."/>
        </authorList>
    </citation>
    <scope>NUCLEOTIDE SEQUENCE [LARGE SCALE GENOMIC DNA]</scope>
    <source>
        <strain evidence="1 2">JCM 12662</strain>
    </source>
</reference>
<dbReference type="Proteomes" id="UP001501166">
    <property type="component" value="Unassembled WGS sequence"/>
</dbReference>
<evidence type="ECO:0008006" key="3">
    <source>
        <dbReference type="Google" id="ProtNLM"/>
    </source>
</evidence>